<dbReference type="EMBL" id="CP000271">
    <property type="protein sequence ID" value="ABE33330.1"/>
    <property type="molecule type" value="Genomic_DNA"/>
</dbReference>
<sequence>MTAREMDEDNHMLALSVIAHRSRLAVFRMLAAAGPPGVAAGEISAQLGIAPSSLSFHLKDMLRANLVSGRREGTFIYYSAALDVIQGVIDFLIENCLADAKRSGE</sequence>
<dbReference type="PROSITE" id="PS50987">
    <property type="entry name" value="HTH_ARSR_2"/>
    <property type="match status" value="1"/>
</dbReference>
<dbReference type="Gene3D" id="1.10.10.10">
    <property type="entry name" value="Winged helix-like DNA-binding domain superfamily/Winged helix DNA-binding domain"/>
    <property type="match status" value="1"/>
</dbReference>
<dbReference type="GO" id="GO:0003700">
    <property type="term" value="F:DNA-binding transcription factor activity"/>
    <property type="evidence" value="ECO:0007669"/>
    <property type="project" value="InterPro"/>
</dbReference>
<name>Q13RF9_PARXL</name>
<reference evidence="5 6" key="1">
    <citation type="journal article" date="2006" name="Proc. Natl. Acad. Sci. U.S.A.">
        <title>Burkholderia xenovorans LB400 harbors a multi-replicon, 9.73-Mbp genome shaped for versatility.</title>
        <authorList>
            <person name="Chain P.S."/>
            <person name="Denef V.J."/>
            <person name="Konstantinidis K.T."/>
            <person name="Vergez L.M."/>
            <person name="Agullo L."/>
            <person name="Reyes V.L."/>
            <person name="Hauser L."/>
            <person name="Cordova M."/>
            <person name="Gomez L."/>
            <person name="Gonzalez M."/>
            <person name="Land M."/>
            <person name="Lao V."/>
            <person name="Larimer F."/>
            <person name="LiPuma J.J."/>
            <person name="Mahenthiralingam E."/>
            <person name="Malfatti S.A."/>
            <person name="Marx C.J."/>
            <person name="Parnell J.J."/>
            <person name="Ramette A."/>
            <person name="Richardson P."/>
            <person name="Seeger M."/>
            <person name="Smith D."/>
            <person name="Spilker T."/>
            <person name="Sul W.J."/>
            <person name="Tsoi T.V."/>
            <person name="Ulrich L.E."/>
            <person name="Zhulin I.B."/>
            <person name="Tiedje J.M."/>
        </authorList>
    </citation>
    <scope>NUCLEOTIDE SEQUENCE [LARGE SCALE GENOMIC DNA]</scope>
    <source>
        <strain evidence="5 6">LB400</strain>
    </source>
</reference>
<dbReference type="InterPro" id="IPR051011">
    <property type="entry name" value="Metal_resp_trans_reg"/>
</dbReference>
<dbReference type="KEGG" id="bxe:Bxe_B2663"/>
<dbReference type="CDD" id="cd00090">
    <property type="entry name" value="HTH_ARSR"/>
    <property type="match status" value="1"/>
</dbReference>
<dbReference type="PANTHER" id="PTHR43132:SF2">
    <property type="entry name" value="ARSENICAL RESISTANCE OPERON REPRESSOR ARSR-RELATED"/>
    <property type="match status" value="1"/>
</dbReference>
<evidence type="ECO:0000313" key="5">
    <source>
        <dbReference type="EMBL" id="ABE33330.1"/>
    </source>
</evidence>
<feature type="domain" description="HTH arsR-type" evidence="4">
    <location>
        <begin position="3"/>
        <end position="100"/>
    </location>
</feature>
<dbReference type="Proteomes" id="UP000001817">
    <property type="component" value="Chromosome 2"/>
</dbReference>
<keyword evidence="2" id="KW-0238">DNA-binding</keyword>
<dbReference type="InterPro" id="IPR001845">
    <property type="entry name" value="HTH_ArsR_DNA-bd_dom"/>
</dbReference>
<proteinExistence type="predicted"/>
<evidence type="ECO:0000313" key="6">
    <source>
        <dbReference type="Proteomes" id="UP000001817"/>
    </source>
</evidence>
<dbReference type="STRING" id="266265.Bxe_B2663"/>
<evidence type="ECO:0000256" key="2">
    <source>
        <dbReference type="ARBA" id="ARBA00023125"/>
    </source>
</evidence>
<evidence type="ECO:0000256" key="1">
    <source>
        <dbReference type="ARBA" id="ARBA00023015"/>
    </source>
</evidence>
<keyword evidence="6" id="KW-1185">Reference proteome</keyword>
<dbReference type="PANTHER" id="PTHR43132">
    <property type="entry name" value="ARSENICAL RESISTANCE OPERON REPRESSOR ARSR-RELATED"/>
    <property type="match status" value="1"/>
</dbReference>
<accession>Q13RF9</accession>
<dbReference type="eggNOG" id="COG0640">
    <property type="taxonomic scope" value="Bacteria"/>
</dbReference>
<dbReference type="SMART" id="SM00418">
    <property type="entry name" value="HTH_ARSR"/>
    <property type="match status" value="1"/>
</dbReference>
<protein>
    <submittedName>
        <fullName evidence="5">Transcriptional regulator, ArsR family</fullName>
    </submittedName>
</protein>
<dbReference type="SUPFAM" id="SSF46785">
    <property type="entry name" value="Winged helix' DNA-binding domain"/>
    <property type="match status" value="1"/>
</dbReference>
<dbReference type="InterPro" id="IPR011991">
    <property type="entry name" value="ArsR-like_HTH"/>
</dbReference>
<dbReference type="PRINTS" id="PR00778">
    <property type="entry name" value="HTHARSR"/>
</dbReference>
<dbReference type="NCBIfam" id="NF033788">
    <property type="entry name" value="HTH_metalloreg"/>
    <property type="match status" value="1"/>
</dbReference>
<keyword evidence="1" id="KW-0805">Transcription regulation</keyword>
<gene>
    <name evidence="5" type="ORF">Bxe_B2663</name>
</gene>
<dbReference type="InterPro" id="IPR036388">
    <property type="entry name" value="WH-like_DNA-bd_sf"/>
</dbReference>
<keyword evidence="3" id="KW-0804">Transcription</keyword>
<dbReference type="AlphaFoldDB" id="Q13RF9"/>
<evidence type="ECO:0000256" key="3">
    <source>
        <dbReference type="ARBA" id="ARBA00023163"/>
    </source>
</evidence>
<evidence type="ECO:0000259" key="4">
    <source>
        <dbReference type="PROSITE" id="PS50987"/>
    </source>
</evidence>
<dbReference type="Pfam" id="PF12840">
    <property type="entry name" value="HTH_20"/>
    <property type="match status" value="1"/>
</dbReference>
<organism evidence="5 6">
    <name type="scientific">Paraburkholderia xenovorans (strain LB400)</name>
    <dbReference type="NCBI Taxonomy" id="266265"/>
    <lineage>
        <taxon>Bacteria</taxon>
        <taxon>Pseudomonadati</taxon>
        <taxon>Pseudomonadota</taxon>
        <taxon>Betaproteobacteria</taxon>
        <taxon>Burkholderiales</taxon>
        <taxon>Burkholderiaceae</taxon>
        <taxon>Paraburkholderia</taxon>
    </lineage>
</organism>
<dbReference type="GO" id="GO:0003677">
    <property type="term" value="F:DNA binding"/>
    <property type="evidence" value="ECO:0007669"/>
    <property type="project" value="UniProtKB-KW"/>
</dbReference>
<dbReference type="InterPro" id="IPR036390">
    <property type="entry name" value="WH_DNA-bd_sf"/>
</dbReference>